<feature type="domain" description="VOC" evidence="1">
    <location>
        <begin position="5"/>
        <end position="139"/>
    </location>
</feature>
<gene>
    <name evidence="2" type="ORF">AVDCRST_MAG69-441</name>
</gene>
<evidence type="ECO:0000313" key="2">
    <source>
        <dbReference type="EMBL" id="CAA9476158.1"/>
    </source>
</evidence>
<dbReference type="InterPro" id="IPR052537">
    <property type="entry name" value="Extradiol_RC_dioxygenase"/>
</dbReference>
<dbReference type="InterPro" id="IPR004360">
    <property type="entry name" value="Glyas_Fos-R_dOase_dom"/>
</dbReference>
<dbReference type="PANTHER" id="PTHR36110">
    <property type="entry name" value="RING-CLEAVING DIOXYGENASE MHQE-RELATED"/>
    <property type="match status" value="1"/>
</dbReference>
<proteinExistence type="predicted"/>
<dbReference type="InterPro" id="IPR037523">
    <property type="entry name" value="VOC_core"/>
</dbReference>
<dbReference type="PROSITE" id="PS51819">
    <property type="entry name" value="VOC"/>
    <property type="match status" value="2"/>
</dbReference>
<reference evidence="2" key="1">
    <citation type="submission" date="2020-02" db="EMBL/GenBank/DDBJ databases">
        <authorList>
            <person name="Meier V. D."/>
        </authorList>
    </citation>
    <scope>NUCLEOTIDE SEQUENCE</scope>
    <source>
        <strain evidence="2">AVDCRST_MAG69</strain>
    </source>
</reference>
<accession>A0A6J4RKG7</accession>
<dbReference type="AlphaFoldDB" id="A0A6J4RKG7"/>
<dbReference type="Gene3D" id="3.10.180.10">
    <property type="entry name" value="2,3-Dihydroxybiphenyl 1,2-Dioxygenase, domain 1"/>
    <property type="match status" value="2"/>
</dbReference>
<dbReference type="Pfam" id="PF00903">
    <property type="entry name" value="Glyoxalase"/>
    <property type="match status" value="2"/>
</dbReference>
<feature type="domain" description="VOC" evidence="1">
    <location>
        <begin position="148"/>
        <end position="261"/>
    </location>
</feature>
<dbReference type="InterPro" id="IPR029068">
    <property type="entry name" value="Glyas_Bleomycin-R_OHBP_Dase"/>
</dbReference>
<dbReference type="SUPFAM" id="SSF54593">
    <property type="entry name" value="Glyoxalase/Bleomycin resistance protein/Dihydroxybiphenyl dioxygenase"/>
    <property type="match status" value="1"/>
</dbReference>
<protein>
    <submittedName>
        <fullName evidence="2">Glyoxalase family protein</fullName>
    </submittedName>
</protein>
<name>A0A6J4RKG7_9ACTN</name>
<dbReference type="PANTHER" id="PTHR36110:SF4">
    <property type="entry name" value="RING-CLEAVING DIOXYGENASE MHQA-RELATED"/>
    <property type="match status" value="1"/>
</dbReference>
<organism evidence="2">
    <name type="scientific">uncultured Solirubrobacteraceae bacterium</name>
    <dbReference type="NCBI Taxonomy" id="1162706"/>
    <lineage>
        <taxon>Bacteria</taxon>
        <taxon>Bacillati</taxon>
        <taxon>Actinomycetota</taxon>
        <taxon>Thermoleophilia</taxon>
        <taxon>Solirubrobacterales</taxon>
        <taxon>Solirubrobacteraceae</taxon>
        <taxon>environmental samples</taxon>
    </lineage>
</organism>
<dbReference type="EMBL" id="CADCVP010000060">
    <property type="protein sequence ID" value="CAA9476158.1"/>
    <property type="molecule type" value="Genomic_DNA"/>
</dbReference>
<sequence length="310" mass="34140">MRLEGIHHITAITGDAARNVDFYTRVMGMRMVAKTVNQDDPSVYHLFYADENGRPGAELTFFEYPHANRGRAGAGMVHTIVWRVASADAVAFWAERLAAEGVDVQRDGDRLRFADFEGLTFELAVEDTPDAPLIASHPEIPREHALQGFAGVRAYSVAPEASAPLLGVVMGATRRGEAEWELRGESRGAFIAYDTPPQQRGAQSAGTVHHVAWGTRMAEHAEWEPHLRSAGVNTSGIIDRHYFHSIYFREPSGVLFEIADDGPGFTVDVPLDELGSVVILPPRFEPHRAAIEARLTPLPDPRADWPQEAS</sequence>
<evidence type="ECO:0000259" key="1">
    <source>
        <dbReference type="PROSITE" id="PS51819"/>
    </source>
</evidence>